<reference evidence="1" key="1">
    <citation type="submission" date="2016-08" db="EMBL/GenBank/DDBJ databases">
        <authorList>
            <person name="Ngugi D.K."/>
            <person name="Miyake S."/>
            <person name="Stingl U."/>
        </authorList>
    </citation>
    <scope>NUCLEOTIDE SEQUENCE</scope>
    <source>
        <strain evidence="1">SCG-B11WGA-EpuloA1</strain>
    </source>
</reference>
<name>A0ACC8XG20_9FIRM</name>
<dbReference type="EMBL" id="LJDB01000013">
    <property type="protein sequence ID" value="ONI42426.1"/>
    <property type="molecule type" value="Genomic_DNA"/>
</dbReference>
<proteinExistence type="predicted"/>
<gene>
    <name evidence="1" type="ORF">AN396_01740</name>
</gene>
<evidence type="ECO:0000313" key="1">
    <source>
        <dbReference type="EMBL" id="ONI42426.1"/>
    </source>
</evidence>
<protein>
    <submittedName>
        <fullName evidence="1">Uncharacterized protein</fullName>
    </submittedName>
</protein>
<organism evidence="1 2">
    <name type="scientific">Candidatus Epulonipiscium fishelsonii</name>
    <dbReference type="NCBI Taxonomy" id="77094"/>
    <lineage>
        <taxon>Bacteria</taxon>
        <taxon>Bacillati</taxon>
        <taxon>Bacillota</taxon>
        <taxon>Clostridia</taxon>
        <taxon>Lachnospirales</taxon>
        <taxon>Lachnospiraceae</taxon>
        <taxon>Candidatus Epulonipiscium</taxon>
    </lineage>
</organism>
<accession>A0ACC8XG20</accession>
<comment type="caution">
    <text evidence="1">The sequence shown here is derived from an EMBL/GenBank/DDBJ whole genome shotgun (WGS) entry which is preliminary data.</text>
</comment>
<keyword evidence="2" id="KW-1185">Reference proteome</keyword>
<dbReference type="Proteomes" id="UP000188605">
    <property type="component" value="Unassembled WGS sequence"/>
</dbReference>
<evidence type="ECO:0000313" key="2">
    <source>
        <dbReference type="Proteomes" id="UP000188605"/>
    </source>
</evidence>
<sequence>MQEPIVEEVVKSTWLDKFKKIKIKKKEINIDITFEPIKNVEAEGYKVIVQKPYETINEEEWNKIEEILITNNILHVVFKDKNNKPLFNAIDVYDGNRINALLSAQLFRYVHKYQLTYTKSIYTKVALIEGPILLTLDALIPLAECVTDLTLLTTIPESYQEIILDIYKNTKLRINLMFPNPTTLNQMNLIYDLSGDSRYVNFCNPKSTFICLIPPDKEYKVKSLGPTIWYKFDLIWQKQEVTADFIEAVLMSAGYTKSILRKKIDEFKIDIKQVHTKTIS</sequence>